<gene>
    <name evidence="2" type="ORF">SAMN04490355_1003178</name>
</gene>
<proteinExistence type="predicted"/>
<protein>
    <submittedName>
        <fullName evidence="2">Putative ATPase subunit of terminase (GpP-like)</fullName>
    </submittedName>
</protein>
<dbReference type="SUPFAM" id="SSF47413">
    <property type="entry name" value="lambda repressor-like DNA-binding domains"/>
    <property type="match status" value="2"/>
</dbReference>
<dbReference type="Pfam" id="PF01381">
    <property type="entry name" value="HTH_3"/>
    <property type="match status" value="1"/>
</dbReference>
<dbReference type="CDD" id="cd00093">
    <property type="entry name" value="HTH_XRE"/>
    <property type="match status" value="1"/>
</dbReference>
<feature type="domain" description="HTH cro/C1-type" evidence="1">
    <location>
        <begin position="40"/>
        <end position="92"/>
    </location>
</feature>
<dbReference type="Proteomes" id="UP000199520">
    <property type="component" value="Unassembled WGS sequence"/>
</dbReference>
<dbReference type="Pfam" id="PF06056">
    <property type="entry name" value="Terminase_5"/>
    <property type="match status" value="1"/>
</dbReference>
<accession>A0A1I4HFJ0</accession>
<keyword evidence="3" id="KW-1185">Reference proteome</keyword>
<dbReference type="RefSeq" id="WP_090932681.1">
    <property type="nucleotide sequence ID" value="NZ_FOTS01000003.1"/>
</dbReference>
<dbReference type="EMBL" id="FOTS01000003">
    <property type="protein sequence ID" value="SFL40463.1"/>
    <property type="molecule type" value="Genomic_DNA"/>
</dbReference>
<dbReference type="OrthoDB" id="9805654at2"/>
<organism evidence="2 3">
    <name type="scientific">Pelosinus propionicus DSM 13327</name>
    <dbReference type="NCBI Taxonomy" id="1123291"/>
    <lineage>
        <taxon>Bacteria</taxon>
        <taxon>Bacillati</taxon>
        <taxon>Bacillota</taxon>
        <taxon>Negativicutes</taxon>
        <taxon>Selenomonadales</taxon>
        <taxon>Sporomusaceae</taxon>
        <taxon>Pelosinus</taxon>
    </lineage>
</organism>
<dbReference type="Gene3D" id="1.10.260.40">
    <property type="entry name" value="lambda repressor-like DNA-binding domains"/>
    <property type="match status" value="1"/>
</dbReference>
<evidence type="ECO:0000313" key="2">
    <source>
        <dbReference type="EMBL" id="SFL40463.1"/>
    </source>
</evidence>
<dbReference type="SMART" id="SM00530">
    <property type="entry name" value="HTH_XRE"/>
    <property type="match status" value="2"/>
</dbReference>
<sequence>MSCTDKRANNNLDRTTFEWSVNHTTEALAFNTSGERVRWARMQKGWLIKTLAAKVGIDAVHLSQLERSTTGTAAMKTLCKLATELEQPIWFLGRFENMPEETFFEKVEKARCYHGHTKAEMAAELGVHQRTIFNWKDKEPNQSLKKRALLYCKILD</sequence>
<dbReference type="GO" id="GO:0003677">
    <property type="term" value="F:DNA binding"/>
    <property type="evidence" value="ECO:0007669"/>
    <property type="project" value="InterPro"/>
</dbReference>
<name>A0A1I4HFJ0_9FIRM</name>
<dbReference type="AlphaFoldDB" id="A0A1I4HFJ0"/>
<evidence type="ECO:0000259" key="1">
    <source>
        <dbReference type="PROSITE" id="PS50943"/>
    </source>
</evidence>
<dbReference type="STRING" id="1123291.SAMN04490355_1003178"/>
<evidence type="ECO:0000313" key="3">
    <source>
        <dbReference type="Proteomes" id="UP000199520"/>
    </source>
</evidence>
<dbReference type="Gene3D" id="1.10.10.60">
    <property type="entry name" value="Homeodomain-like"/>
    <property type="match status" value="1"/>
</dbReference>
<dbReference type="InterPro" id="IPR010332">
    <property type="entry name" value="ATPase_terminase-su_N"/>
</dbReference>
<dbReference type="PROSITE" id="PS50943">
    <property type="entry name" value="HTH_CROC1"/>
    <property type="match status" value="1"/>
</dbReference>
<dbReference type="InterPro" id="IPR010982">
    <property type="entry name" value="Lambda_DNA-bd_dom_sf"/>
</dbReference>
<dbReference type="InterPro" id="IPR001387">
    <property type="entry name" value="Cro/C1-type_HTH"/>
</dbReference>
<reference evidence="3" key="1">
    <citation type="submission" date="2016-10" db="EMBL/GenBank/DDBJ databases">
        <authorList>
            <person name="Varghese N."/>
            <person name="Submissions S."/>
        </authorList>
    </citation>
    <scope>NUCLEOTIDE SEQUENCE [LARGE SCALE GENOMIC DNA]</scope>
    <source>
        <strain evidence="3">DSM 13327</strain>
    </source>
</reference>